<gene>
    <name evidence="2" type="ORF">AGRA3207_004810</name>
</gene>
<protein>
    <submittedName>
        <fullName evidence="2">Tetratricopeptide repeat protein</fullName>
    </submittedName>
</protein>
<organism evidence="2 3">
    <name type="scientific">Actinomadura graeca</name>
    <dbReference type="NCBI Taxonomy" id="2750812"/>
    <lineage>
        <taxon>Bacteria</taxon>
        <taxon>Bacillati</taxon>
        <taxon>Actinomycetota</taxon>
        <taxon>Actinomycetes</taxon>
        <taxon>Streptosporangiales</taxon>
        <taxon>Thermomonosporaceae</taxon>
        <taxon>Actinomadura</taxon>
    </lineage>
</organism>
<feature type="domain" description="Anaphase-promoting complex subunit 5" evidence="1">
    <location>
        <begin position="463"/>
        <end position="484"/>
    </location>
</feature>
<dbReference type="InterPro" id="IPR019734">
    <property type="entry name" value="TPR_rpt"/>
</dbReference>
<feature type="domain" description="Anaphase-promoting complex subunit 5" evidence="1">
    <location>
        <begin position="684"/>
        <end position="714"/>
    </location>
</feature>
<name>A0ABX8QYC8_9ACTN</name>
<reference evidence="2" key="1">
    <citation type="submission" date="2020-07" db="EMBL/GenBank/DDBJ databases">
        <authorList>
            <person name="Tarantini F.S."/>
            <person name="Hong K.W."/>
            <person name="Chan K.G."/>
        </authorList>
    </citation>
    <scope>NUCLEOTIDE SEQUENCE</scope>
    <source>
        <strain evidence="2">32-07</strain>
    </source>
</reference>
<accession>A0ABX8QYC8</accession>
<feature type="domain" description="Anaphase-promoting complex subunit 5" evidence="1">
    <location>
        <begin position="413"/>
        <end position="438"/>
    </location>
</feature>
<dbReference type="RefSeq" id="WP_273699872.1">
    <property type="nucleotide sequence ID" value="NZ_CP059572.1"/>
</dbReference>
<dbReference type="SUPFAM" id="SSF48452">
    <property type="entry name" value="TPR-like"/>
    <property type="match status" value="2"/>
</dbReference>
<dbReference type="InterPro" id="IPR011990">
    <property type="entry name" value="TPR-like_helical_dom_sf"/>
</dbReference>
<evidence type="ECO:0000313" key="3">
    <source>
        <dbReference type="Proteomes" id="UP001049518"/>
    </source>
</evidence>
<evidence type="ECO:0000313" key="2">
    <source>
        <dbReference type="EMBL" id="QXJ23628.1"/>
    </source>
</evidence>
<dbReference type="PANTHER" id="PTHR19959:SF119">
    <property type="entry name" value="FUNGAL LIPASE-LIKE DOMAIN-CONTAINING PROTEIN"/>
    <property type="match status" value="1"/>
</dbReference>
<evidence type="ECO:0000259" key="1">
    <source>
        <dbReference type="Pfam" id="PF12862"/>
    </source>
</evidence>
<feature type="domain" description="Anaphase-promoting complex subunit 5" evidence="1">
    <location>
        <begin position="734"/>
        <end position="760"/>
    </location>
</feature>
<keyword evidence="3" id="KW-1185">Reference proteome</keyword>
<dbReference type="EMBL" id="CP059572">
    <property type="protein sequence ID" value="QXJ23628.1"/>
    <property type="molecule type" value="Genomic_DNA"/>
</dbReference>
<dbReference type="InterPro" id="IPR026000">
    <property type="entry name" value="Apc5_dom"/>
</dbReference>
<dbReference type="PANTHER" id="PTHR19959">
    <property type="entry name" value="KINESIN LIGHT CHAIN"/>
    <property type="match status" value="1"/>
</dbReference>
<dbReference type="Proteomes" id="UP001049518">
    <property type="component" value="Chromosome"/>
</dbReference>
<dbReference type="Pfam" id="PF13374">
    <property type="entry name" value="TPR_10"/>
    <property type="match status" value="3"/>
</dbReference>
<dbReference type="Pfam" id="PF12862">
    <property type="entry name" value="ANAPC5"/>
    <property type="match status" value="4"/>
</dbReference>
<dbReference type="Gene3D" id="1.25.40.10">
    <property type="entry name" value="Tetratricopeptide repeat domain"/>
    <property type="match status" value="4"/>
</dbReference>
<dbReference type="SMART" id="SM00028">
    <property type="entry name" value="TPR"/>
    <property type="match status" value="9"/>
</dbReference>
<sequence>MGKTRLGRELAKGLALEGWEWELVGVGGEVAAVEAAGRVRRRVLLLVDYAETRSGLAAMLAGVAAREAAGDAGGLRVLLLARQAGEWWAKLGAEPDVVRALVARARVLELAAALDDRRGDVEVIEGALPFYAAALGRPVPRVGFEVDGGVRLPVLVLHAAALVAVLDAERGGSGGRAAADLGVLDRLLGHERRLWEKTARRVGLGVGLAVLEQVVAAVVLLGAEEGGEAAVREVIRRVPDVAGADEERVGALARWLRQLYPGAGGWVEVLRPDLVAERHAANQLGEHELLRRACFTGVELPGAVRALTVLTRACAHHDRAAVLLEQVLRCDLMGLADAAIVVAVQTGTRLGDLLAGVLEDVPAGVEDLEHIARRIPFPTVALAAADAVATRRVRELLPADADPADIARWSGQLAVVLGQVGRREEALEAVTEAVEVYRTLAEARPDAFLPDLATSLNNQSGCLSDLGRREEALEAITEAVEVYRTLAEARPDAFLPDLAMSLNNQSNRLSDLGRREEALEAVTEAVEIRRTLAEARPDAFLPDLAAALNNQSNHLSGLGRREEALEAIIEAVGVYRALAEARPDAFLPDLAATLNNQSNHLSDLGRREEGLEAIIEAVEIRRTLAEARPDAFLPNLAMSLNNQSNRLSDLGRREEALEAITEAVEIRRTLAEARPDAFLPNLATALNNQSNHLSDLGRREEALEAITEAVEIRRTLAEARPDAFLPDLATALNNQSGCLSDLGRREEALETITEAVEVYRALAEARPDAFLPDLAMSLNTQSGCLSGLGRREEALEAIIEAVGVYRALAEARPDAFLPGLAGSLNNQSNRLSDLGRREEALEAIIEAVGVYRALAEARPDAFLPDLARSLVVLGGVLVDLDRVEEGTRFLVEGLAVSLERDLTELVGACVAYLQRAHAQDASAVTAVWRQLTGEGLPEWFE</sequence>
<proteinExistence type="predicted"/>